<keyword evidence="3" id="KW-0597">Phosphoprotein</keyword>
<dbReference type="Gene3D" id="3.30.565.10">
    <property type="entry name" value="Histidine kinase-like ATPase, C-terminal domain"/>
    <property type="match status" value="1"/>
</dbReference>
<dbReference type="SMART" id="SM00388">
    <property type="entry name" value="HisKA"/>
    <property type="match status" value="1"/>
</dbReference>
<dbReference type="EC" id="2.7.13.3" evidence="2"/>
<dbReference type="Gene3D" id="1.10.287.130">
    <property type="match status" value="1"/>
</dbReference>
<gene>
    <name evidence="6" type="ORF">ELY38_09675</name>
</gene>
<dbReference type="OrthoDB" id="1931120at2"/>
<reference evidence="6 7" key="1">
    <citation type="submission" date="2018-12" db="EMBL/GenBank/DDBJ databases">
        <title>three novel Halomonas strain isolated from plants.</title>
        <authorList>
            <person name="Sun C."/>
        </authorList>
    </citation>
    <scope>NUCLEOTIDE SEQUENCE [LARGE SCALE GENOMIC DNA]</scope>
    <source>
        <strain evidence="6 7">JCM 18142</strain>
    </source>
</reference>
<dbReference type="SMART" id="SM00387">
    <property type="entry name" value="HATPase_c"/>
    <property type="match status" value="1"/>
</dbReference>
<evidence type="ECO:0000259" key="5">
    <source>
        <dbReference type="PROSITE" id="PS50109"/>
    </source>
</evidence>
<dbReference type="PANTHER" id="PTHR43065">
    <property type="entry name" value="SENSOR HISTIDINE KINASE"/>
    <property type="match status" value="1"/>
</dbReference>
<dbReference type="PANTHER" id="PTHR43065:SF50">
    <property type="entry name" value="HISTIDINE KINASE"/>
    <property type="match status" value="1"/>
</dbReference>
<dbReference type="Proteomes" id="UP000287023">
    <property type="component" value="Unassembled WGS sequence"/>
</dbReference>
<feature type="domain" description="Histidine kinase" evidence="5">
    <location>
        <begin position="155"/>
        <end position="375"/>
    </location>
</feature>
<dbReference type="PROSITE" id="PS50109">
    <property type="entry name" value="HIS_KIN"/>
    <property type="match status" value="1"/>
</dbReference>
<dbReference type="InterPro" id="IPR036890">
    <property type="entry name" value="HATPase_C_sf"/>
</dbReference>
<dbReference type="SUPFAM" id="SSF55874">
    <property type="entry name" value="ATPase domain of HSP90 chaperone/DNA topoisomerase II/histidine kinase"/>
    <property type="match status" value="1"/>
</dbReference>
<keyword evidence="6" id="KW-0808">Transferase</keyword>
<dbReference type="SUPFAM" id="SSF47384">
    <property type="entry name" value="Homodimeric domain of signal transducing histidine kinase"/>
    <property type="match status" value="1"/>
</dbReference>
<sequence>MRNYDDDYTLDDLLSPAHQARLLELLGKLSGAPFLLSENNDGTSEPIEFSLDTLGWLQAELPTEQHQAAVRLYELVLFYAGKYRLAANLHHDTTEASYLELQQKHAAVQASEEKYRQLAQRLTQQVEEQVRVIKKAQQELYESARLRAVGQLAAGIAHEINTPIGFISSNLRVANDYLDELEASLPHNHEAVMLFEDFHALLDESSSGTKRIARIVSDLKTFSNIDQADFAACNINALITTACRLVQAEHHQVLPINLDLGELPEIPGYPAKLSQSLYNVLDNATKSLDTEGHIRVVSRVKDNILEVLIEDEGCGMSEDVLARVFEPFFTTRDVGAGSGLGLSVARDIVVAHRGEIRIKSRLGEGTCVALRIPVN</sequence>
<evidence type="ECO:0000256" key="1">
    <source>
        <dbReference type="ARBA" id="ARBA00000085"/>
    </source>
</evidence>
<protein>
    <recommendedName>
        <fullName evidence="2">histidine kinase</fullName>
        <ecNumber evidence="2">2.7.13.3</ecNumber>
    </recommendedName>
</protein>
<dbReference type="InterPro" id="IPR003594">
    <property type="entry name" value="HATPase_dom"/>
</dbReference>
<evidence type="ECO:0000256" key="3">
    <source>
        <dbReference type="ARBA" id="ARBA00022553"/>
    </source>
</evidence>
<dbReference type="InterPro" id="IPR005467">
    <property type="entry name" value="His_kinase_dom"/>
</dbReference>
<dbReference type="EMBL" id="RZHF01000014">
    <property type="protein sequence ID" value="RUR31717.1"/>
    <property type="molecule type" value="Genomic_DNA"/>
</dbReference>
<dbReference type="InterPro" id="IPR036097">
    <property type="entry name" value="HisK_dim/P_sf"/>
</dbReference>
<proteinExistence type="predicted"/>
<keyword evidence="4" id="KW-0175">Coiled coil</keyword>
<dbReference type="InterPro" id="IPR003661">
    <property type="entry name" value="HisK_dim/P_dom"/>
</dbReference>
<organism evidence="6 7">
    <name type="scientific">Vreelandella nanhaiensis</name>
    <dbReference type="NCBI Taxonomy" id="1258546"/>
    <lineage>
        <taxon>Bacteria</taxon>
        <taxon>Pseudomonadati</taxon>
        <taxon>Pseudomonadota</taxon>
        <taxon>Gammaproteobacteria</taxon>
        <taxon>Oceanospirillales</taxon>
        <taxon>Halomonadaceae</taxon>
        <taxon>Vreelandella</taxon>
    </lineage>
</organism>
<dbReference type="RefSeq" id="WP_127061729.1">
    <property type="nucleotide sequence ID" value="NZ_RZHF01000014.1"/>
</dbReference>
<dbReference type="GO" id="GO:0000155">
    <property type="term" value="F:phosphorelay sensor kinase activity"/>
    <property type="evidence" value="ECO:0007669"/>
    <property type="project" value="InterPro"/>
</dbReference>
<name>A0A3S0YJH1_9GAMM</name>
<dbReference type="PRINTS" id="PR00344">
    <property type="entry name" value="BCTRLSENSOR"/>
</dbReference>
<dbReference type="InterPro" id="IPR004358">
    <property type="entry name" value="Sig_transdc_His_kin-like_C"/>
</dbReference>
<keyword evidence="6" id="KW-0418">Kinase</keyword>
<evidence type="ECO:0000313" key="7">
    <source>
        <dbReference type="Proteomes" id="UP000287023"/>
    </source>
</evidence>
<keyword evidence="7" id="KW-1185">Reference proteome</keyword>
<evidence type="ECO:0000313" key="6">
    <source>
        <dbReference type="EMBL" id="RUR31717.1"/>
    </source>
</evidence>
<accession>A0A3S0YJH1</accession>
<evidence type="ECO:0000256" key="2">
    <source>
        <dbReference type="ARBA" id="ARBA00012438"/>
    </source>
</evidence>
<evidence type="ECO:0000256" key="4">
    <source>
        <dbReference type="SAM" id="Coils"/>
    </source>
</evidence>
<comment type="catalytic activity">
    <reaction evidence="1">
        <text>ATP + protein L-histidine = ADP + protein N-phospho-L-histidine.</text>
        <dbReference type="EC" id="2.7.13.3"/>
    </reaction>
</comment>
<dbReference type="Pfam" id="PF00512">
    <property type="entry name" value="HisKA"/>
    <property type="match status" value="1"/>
</dbReference>
<dbReference type="Pfam" id="PF02518">
    <property type="entry name" value="HATPase_c"/>
    <property type="match status" value="1"/>
</dbReference>
<dbReference type="CDD" id="cd00082">
    <property type="entry name" value="HisKA"/>
    <property type="match status" value="1"/>
</dbReference>
<feature type="coiled-coil region" evidence="4">
    <location>
        <begin position="101"/>
        <end position="139"/>
    </location>
</feature>
<dbReference type="AlphaFoldDB" id="A0A3S0YJH1"/>
<comment type="caution">
    <text evidence="6">The sequence shown here is derived from an EMBL/GenBank/DDBJ whole genome shotgun (WGS) entry which is preliminary data.</text>
</comment>